<dbReference type="HOGENOM" id="CLU_3064259_0_0_9"/>
<dbReference type="KEGG" id="pms:KNP414_05925"/>
<protein>
    <submittedName>
        <fullName evidence="1">Uncharacterized protein</fullName>
    </submittedName>
</protein>
<gene>
    <name evidence="1" type="ordered locus">KNP414_05925</name>
</gene>
<evidence type="ECO:0000313" key="1">
    <source>
        <dbReference type="EMBL" id="AEI44449.1"/>
    </source>
</evidence>
<sequence>MSLCLGLALRRLFVLDFQFGRMGDLLYVLARRCADIPYIHFCYIFDWIQNKTD</sequence>
<name>F8FC48_PAEMK</name>
<reference evidence="2" key="1">
    <citation type="submission" date="2011-06" db="EMBL/GenBank/DDBJ databases">
        <title>Complete genome sequence of Paenibacillus mucilaginosus KNP414.</title>
        <authorList>
            <person name="Wang J."/>
            <person name="Hu S."/>
            <person name="Hu X."/>
            <person name="Zhang B."/>
            <person name="Dong D."/>
            <person name="Zhang S."/>
            <person name="Zhao K."/>
            <person name="Wu D."/>
        </authorList>
    </citation>
    <scope>NUCLEOTIDE SEQUENCE [LARGE SCALE GENOMIC DNA]</scope>
    <source>
        <strain evidence="2">KNP414</strain>
    </source>
</reference>
<reference evidence="1 2" key="2">
    <citation type="journal article" date="2013" name="Genome Announc.">
        <title>Genome Sequence of Growth-Improving Paenibacillus mucilaginosus Strain KNP414.</title>
        <authorList>
            <person name="Lu J.J."/>
            <person name="Wang J.F."/>
            <person name="Hu X.F."/>
        </authorList>
    </citation>
    <scope>NUCLEOTIDE SEQUENCE [LARGE SCALE GENOMIC DNA]</scope>
    <source>
        <strain evidence="1 2">KNP414</strain>
    </source>
</reference>
<dbReference type="EMBL" id="CP002869">
    <property type="protein sequence ID" value="AEI44449.1"/>
    <property type="molecule type" value="Genomic_DNA"/>
</dbReference>
<evidence type="ECO:0000313" key="2">
    <source>
        <dbReference type="Proteomes" id="UP000006620"/>
    </source>
</evidence>
<proteinExistence type="predicted"/>
<dbReference type="Proteomes" id="UP000006620">
    <property type="component" value="Chromosome"/>
</dbReference>
<organism evidence="1 2">
    <name type="scientific">Paenibacillus mucilaginosus (strain KNP414)</name>
    <dbReference type="NCBI Taxonomy" id="1036673"/>
    <lineage>
        <taxon>Bacteria</taxon>
        <taxon>Bacillati</taxon>
        <taxon>Bacillota</taxon>
        <taxon>Bacilli</taxon>
        <taxon>Bacillales</taxon>
        <taxon>Paenibacillaceae</taxon>
        <taxon>Paenibacillus</taxon>
    </lineage>
</organism>
<dbReference type="AlphaFoldDB" id="F8FC48"/>
<accession>F8FC48</accession>
<dbReference type="PATRIC" id="fig|1036673.3.peg.5514"/>